<proteinExistence type="predicted"/>
<sequence>MAKVHNFRHTQKWPILGDSHVTTKQESCPSLSIYGIVWPETLGGNLAEIRCPVSIDGDTAKRSCDDGNTSWSEPDMTDCYTTNEIAELYFEVESLTIDVADGLVVAYELLLNSSSTIDDLNSAADVTIMTALLIASSQIATRDMEYIENGTLLDIYIQTYMNSTSGLLEHEESFQTLSTFKSASSILSQFLWNTEKLGRYYGDHLLTNGVEGNTVHVCNNILIETNVLMDEQFLGWSFTPDWPSDVLDDANNDKRQVDNVFIPSSVITGVMDLAVSGVLKDVKKMNRYLGLTSQFVSAGT</sequence>
<gene>
    <name evidence="3" type="primary">LOC102806485</name>
</gene>
<dbReference type="Gene3D" id="4.10.1240.10">
    <property type="entry name" value="GPCR, family 2, extracellular hormone receptor domain"/>
    <property type="match status" value="1"/>
</dbReference>
<accession>A0ABM0M918</accession>
<dbReference type="PROSITE" id="PS50227">
    <property type="entry name" value="G_PROTEIN_RECEP_F2_3"/>
    <property type="match status" value="1"/>
</dbReference>
<organism evidence="2 3">
    <name type="scientific">Saccoglossus kowalevskii</name>
    <name type="common">Acorn worm</name>
    <dbReference type="NCBI Taxonomy" id="10224"/>
    <lineage>
        <taxon>Eukaryota</taxon>
        <taxon>Metazoa</taxon>
        <taxon>Hemichordata</taxon>
        <taxon>Enteropneusta</taxon>
        <taxon>Harrimaniidae</taxon>
        <taxon>Saccoglossus</taxon>
    </lineage>
</organism>
<dbReference type="InterPro" id="IPR001879">
    <property type="entry name" value="GPCR_2_extracellular_dom"/>
</dbReference>
<dbReference type="RefSeq" id="XP_006816509.1">
    <property type="nucleotide sequence ID" value="XM_006816446.1"/>
</dbReference>
<feature type="domain" description="G-protein coupled receptors family 2 profile 1" evidence="1">
    <location>
        <begin position="28"/>
        <end position="83"/>
    </location>
</feature>
<dbReference type="Proteomes" id="UP000694865">
    <property type="component" value="Unplaced"/>
</dbReference>
<reference evidence="3" key="1">
    <citation type="submission" date="2025-08" db="UniProtKB">
        <authorList>
            <consortium name="RefSeq"/>
        </authorList>
    </citation>
    <scope>IDENTIFICATION</scope>
    <source>
        <tissue evidence="3">Testes</tissue>
    </source>
</reference>
<dbReference type="GeneID" id="102806485"/>
<dbReference type="InterPro" id="IPR036445">
    <property type="entry name" value="GPCR_2_extracell_dom_sf"/>
</dbReference>
<keyword evidence="2" id="KW-1185">Reference proteome</keyword>
<protein>
    <submittedName>
        <fullName evidence="3">Uncharacterized protein LOC102806485</fullName>
    </submittedName>
</protein>
<evidence type="ECO:0000313" key="3">
    <source>
        <dbReference type="RefSeq" id="XP_006816509.1"/>
    </source>
</evidence>
<evidence type="ECO:0000259" key="1">
    <source>
        <dbReference type="PROSITE" id="PS50227"/>
    </source>
</evidence>
<name>A0ABM0M918_SACKO</name>
<dbReference type="SUPFAM" id="SSF111418">
    <property type="entry name" value="Hormone receptor domain"/>
    <property type="match status" value="1"/>
</dbReference>
<evidence type="ECO:0000313" key="2">
    <source>
        <dbReference type="Proteomes" id="UP000694865"/>
    </source>
</evidence>